<evidence type="ECO:0000259" key="6">
    <source>
        <dbReference type="Pfam" id="PF00082"/>
    </source>
</evidence>
<keyword evidence="2" id="KW-0645">Protease</keyword>
<reference evidence="7" key="1">
    <citation type="submission" date="2018-06" db="EMBL/GenBank/DDBJ databases">
        <authorList>
            <person name="Zhirakovskaya E."/>
        </authorList>
    </citation>
    <scope>NUCLEOTIDE SEQUENCE</scope>
</reference>
<feature type="transmembrane region" description="Helical" evidence="5">
    <location>
        <begin position="608"/>
        <end position="624"/>
    </location>
</feature>
<evidence type="ECO:0000256" key="1">
    <source>
        <dbReference type="ARBA" id="ARBA00011073"/>
    </source>
</evidence>
<dbReference type="PRINTS" id="PR00723">
    <property type="entry name" value="SUBTILISIN"/>
</dbReference>
<dbReference type="InterPro" id="IPR051048">
    <property type="entry name" value="Peptidase_S8/S53_subtilisin"/>
</dbReference>
<dbReference type="PANTHER" id="PTHR43399:SF4">
    <property type="entry name" value="CELL WALL-ASSOCIATED PROTEASE"/>
    <property type="match status" value="1"/>
</dbReference>
<evidence type="ECO:0000256" key="2">
    <source>
        <dbReference type="ARBA" id="ARBA00022670"/>
    </source>
</evidence>
<dbReference type="PANTHER" id="PTHR43399">
    <property type="entry name" value="SUBTILISIN-RELATED"/>
    <property type="match status" value="1"/>
</dbReference>
<dbReference type="GO" id="GO:0006508">
    <property type="term" value="P:proteolysis"/>
    <property type="evidence" value="ECO:0007669"/>
    <property type="project" value="UniProtKB-KW"/>
</dbReference>
<dbReference type="NCBIfam" id="NF033191">
    <property type="entry name" value="JDVT-CTERM"/>
    <property type="match status" value="1"/>
</dbReference>
<dbReference type="PROSITE" id="PS00138">
    <property type="entry name" value="SUBTILASE_SER"/>
    <property type="match status" value="1"/>
</dbReference>
<protein>
    <recommendedName>
        <fullName evidence="6">Peptidase S8/S53 domain-containing protein</fullName>
    </recommendedName>
</protein>
<dbReference type="AlphaFoldDB" id="A0A3B0ZUH7"/>
<dbReference type="InterPro" id="IPR000209">
    <property type="entry name" value="Peptidase_S8/S53_dom"/>
</dbReference>
<keyword evidence="5" id="KW-1133">Transmembrane helix</keyword>
<keyword evidence="4" id="KW-0720">Serine protease</keyword>
<evidence type="ECO:0000256" key="5">
    <source>
        <dbReference type="SAM" id="Phobius"/>
    </source>
</evidence>
<keyword evidence="3" id="KW-0378">Hydrolase</keyword>
<evidence type="ECO:0000256" key="3">
    <source>
        <dbReference type="ARBA" id="ARBA00022801"/>
    </source>
</evidence>
<dbReference type="EMBL" id="UOFS01000033">
    <property type="protein sequence ID" value="VAW97215.1"/>
    <property type="molecule type" value="Genomic_DNA"/>
</dbReference>
<dbReference type="GO" id="GO:0004252">
    <property type="term" value="F:serine-type endopeptidase activity"/>
    <property type="evidence" value="ECO:0007669"/>
    <property type="project" value="InterPro"/>
</dbReference>
<gene>
    <name evidence="7" type="ORF">MNBD_GAMMA22-2244</name>
</gene>
<dbReference type="InterPro" id="IPR036852">
    <property type="entry name" value="Peptidase_S8/S53_dom_sf"/>
</dbReference>
<feature type="domain" description="Peptidase S8/S53" evidence="6">
    <location>
        <begin position="166"/>
        <end position="457"/>
    </location>
</feature>
<dbReference type="InterPro" id="IPR015500">
    <property type="entry name" value="Peptidase_S8_subtilisin-rel"/>
</dbReference>
<name>A0A3B0ZUH7_9ZZZZ</name>
<comment type="similarity">
    <text evidence="1">Belongs to the peptidase S8 family.</text>
</comment>
<dbReference type="Gene3D" id="2.60.40.2810">
    <property type="match status" value="1"/>
</dbReference>
<sequence>MNKNIISLLLIKVSLFVFSVSVNAQGLIHTDLQQVLNESSHNTQVKIIVDFNDRIDFHATKHKGKNNRGKLIHAVKTQAEKSQTEVIHFLEQNNIFTYKKLWLINSLAITVNVDMVPKIVAFVDVAVIREDKVITLNATTTNVPGTPELNIELVKAPVVWSRGFTGQGVVVGIIGSGVDVYHPDLAPRYRGGDNSWLDTTDPNSTIPFDADTVTYHGTGVMGIAVGGNQSGLNIGVAPGAKWIAAKIFSVDSNNKLISIESDRLAAFQWMLDPDGDPNTQDAPDIVNNSWNLSAVDLCDATYQDSINALKESDISVVFSAGNSGEKGLSSSLSPANNRNTISVGAVDNTMLIEPYSSRGPTPSAPIACTLAGPDDIYPNIVAPGNAILTADGSAAGTSPNPYTFQTGTSFAAPHITGALAILKSAFPNSSSDEREDALRVAAIDLGEGGNDTSYGWGFLDIDGAYQVLLNGGGLVTTVPYVKDHVNSILPDSTATPILVLTDALADARQDTTNKIDTTSVVVTSNPLNGIVNVDNITGVIRYTPTVGFIGTDSFTYTVSDTLGNISNTGIVDLTIAERVALPPVVITPQTPNNSSGGGGCTLQLNTQFDPIFPILILLTVVYFIRRQKKYNFYFS</sequence>
<keyword evidence="5" id="KW-0812">Transmembrane</keyword>
<dbReference type="PROSITE" id="PS51892">
    <property type="entry name" value="SUBTILASE"/>
    <property type="match status" value="1"/>
</dbReference>
<dbReference type="SUPFAM" id="SSF52743">
    <property type="entry name" value="Subtilisin-like"/>
    <property type="match status" value="1"/>
</dbReference>
<dbReference type="Pfam" id="PF17963">
    <property type="entry name" value="Big_9"/>
    <property type="match status" value="1"/>
</dbReference>
<organism evidence="7">
    <name type="scientific">hydrothermal vent metagenome</name>
    <dbReference type="NCBI Taxonomy" id="652676"/>
    <lineage>
        <taxon>unclassified sequences</taxon>
        <taxon>metagenomes</taxon>
        <taxon>ecological metagenomes</taxon>
    </lineage>
</organism>
<evidence type="ECO:0000313" key="7">
    <source>
        <dbReference type="EMBL" id="VAW97215.1"/>
    </source>
</evidence>
<dbReference type="InterPro" id="IPR023828">
    <property type="entry name" value="Peptidase_S8_Ser-AS"/>
</dbReference>
<dbReference type="Gene3D" id="3.40.50.200">
    <property type="entry name" value="Peptidase S8/S53 domain"/>
    <property type="match status" value="1"/>
</dbReference>
<accession>A0A3B0ZUH7</accession>
<proteinExistence type="inferred from homology"/>
<dbReference type="Pfam" id="PF00082">
    <property type="entry name" value="Peptidase_S8"/>
    <property type="match status" value="1"/>
</dbReference>
<keyword evidence="5" id="KW-0472">Membrane</keyword>
<evidence type="ECO:0000256" key="4">
    <source>
        <dbReference type="ARBA" id="ARBA00022825"/>
    </source>
</evidence>